<feature type="domain" description="PPM-type phosphatase" evidence="1">
    <location>
        <begin position="146"/>
        <end position="337"/>
    </location>
</feature>
<comment type="caution">
    <text evidence="2">The sequence shown here is derived from an EMBL/GenBank/DDBJ whole genome shotgun (WGS) entry which is preliminary data.</text>
</comment>
<dbReference type="OrthoDB" id="479131at2"/>
<proteinExistence type="predicted"/>
<dbReference type="InterPro" id="IPR036890">
    <property type="entry name" value="HATPase_C_sf"/>
</dbReference>
<evidence type="ECO:0000259" key="1">
    <source>
        <dbReference type="SMART" id="SM00331"/>
    </source>
</evidence>
<dbReference type="RefSeq" id="WP_125243021.1">
    <property type="nucleotide sequence ID" value="NZ_RSED01000006.1"/>
</dbReference>
<dbReference type="InterPro" id="IPR003594">
    <property type="entry name" value="HATPase_dom"/>
</dbReference>
<keyword evidence="3" id="KW-1185">Reference proteome</keyword>
<dbReference type="PANTHER" id="PTHR35801">
    <property type="entry name" value="PHOSPHOSERINE PHOSPHATASE RSBX"/>
    <property type="match status" value="1"/>
</dbReference>
<sequence>MFEVLVSDPSQVAEARRRAAAAAVEAGFGEVAIGQASLVATELSSNLIKHGGGGRLLVGAGNRTLDLLALDSGAGMADVQACMADGYSTAGTRGQGLGAVQRLAQSLDVGSWPGGGTVAWARLVSAEGDGPGGLAQNIPRPPVLRNAGVWAVQTPMPGEDVCGDGWDWHGDAAGRTVFVVDGLGHGTEAALAANAALAVFRRHADAPPTEIVEAVHQGIRHTRGGAIAAARIDWASATVTFAGLGNIAGALLLPSGQTRRMVSLNGTAGHNARKVQSFEYPCPDNALMVMHSDGIGTGWSGERYTPLLWRHPMLMAGALYRDFNRGRDDATVVVCGTGRP</sequence>
<dbReference type="Pfam" id="PF07228">
    <property type="entry name" value="SpoIIE"/>
    <property type="match status" value="1"/>
</dbReference>
<protein>
    <submittedName>
        <fullName evidence="2">Anti-sigma regulatory factor</fullName>
    </submittedName>
</protein>
<dbReference type="InterPro" id="IPR039248">
    <property type="entry name" value="Ptase_RsbX"/>
</dbReference>
<accession>A0A426VCQ3</accession>
<dbReference type="AlphaFoldDB" id="A0A426VCQ3"/>
<dbReference type="SUPFAM" id="SSF55874">
    <property type="entry name" value="ATPase domain of HSP90 chaperone/DNA topoisomerase II/histidine kinase"/>
    <property type="match status" value="1"/>
</dbReference>
<dbReference type="InterPro" id="IPR036457">
    <property type="entry name" value="PPM-type-like_dom_sf"/>
</dbReference>
<gene>
    <name evidence="2" type="ORF">EIP75_09510</name>
</gene>
<dbReference type="PANTHER" id="PTHR35801:SF1">
    <property type="entry name" value="PHOSPHOSERINE PHOSPHATASE RSBX"/>
    <property type="match status" value="1"/>
</dbReference>
<dbReference type="InterPro" id="IPR001932">
    <property type="entry name" value="PPM-type_phosphatase-like_dom"/>
</dbReference>
<dbReference type="EMBL" id="RSED01000006">
    <property type="protein sequence ID" value="RRS04647.1"/>
    <property type="molecule type" value="Genomic_DNA"/>
</dbReference>
<dbReference type="Pfam" id="PF13581">
    <property type="entry name" value="HATPase_c_2"/>
    <property type="match status" value="1"/>
</dbReference>
<dbReference type="Proteomes" id="UP000269265">
    <property type="component" value="Unassembled WGS sequence"/>
</dbReference>
<evidence type="ECO:0000313" key="3">
    <source>
        <dbReference type="Proteomes" id="UP000269265"/>
    </source>
</evidence>
<organism evidence="2 3">
    <name type="scientific">Aquabacterium soli</name>
    <dbReference type="NCBI Taxonomy" id="2493092"/>
    <lineage>
        <taxon>Bacteria</taxon>
        <taxon>Pseudomonadati</taxon>
        <taxon>Pseudomonadota</taxon>
        <taxon>Betaproteobacteria</taxon>
        <taxon>Burkholderiales</taxon>
        <taxon>Aquabacterium</taxon>
    </lineage>
</organism>
<name>A0A426VCQ3_9BURK</name>
<dbReference type="Gene3D" id="3.30.565.10">
    <property type="entry name" value="Histidine kinase-like ATPase, C-terminal domain"/>
    <property type="match status" value="1"/>
</dbReference>
<dbReference type="Gene3D" id="3.60.40.10">
    <property type="entry name" value="PPM-type phosphatase domain"/>
    <property type="match status" value="1"/>
</dbReference>
<evidence type="ECO:0000313" key="2">
    <source>
        <dbReference type="EMBL" id="RRS04647.1"/>
    </source>
</evidence>
<dbReference type="SMART" id="SM00331">
    <property type="entry name" value="PP2C_SIG"/>
    <property type="match status" value="1"/>
</dbReference>
<dbReference type="SUPFAM" id="SSF81606">
    <property type="entry name" value="PP2C-like"/>
    <property type="match status" value="1"/>
</dbReference>
<reference evidence="2 3" key="1">
    <citation type="submission" date="2018-12" db="EMBL/GenBank/DDBJ databases">
        <title>The whole draft genome of Aquabacterium sp. SJQ9.</title>
        <authorList>
            <person name="Sun L."/>
            <person name="Gao X."/>
            <person name="Chen W."/>
            <person name="Huang K."/>
        </authorList>
    </citation>
    <scope>NUCLEOTIDE SEQUENCE [LARGE SCALE GENOMIC DNA]</scope>
    <source>
        <strain evidence="2 3">SJQ9</strain>
    </source>
</reference>